<organism evidence="2 3">
    <name type="scientific">Ferranicluibacter rubi</name>
    <dbReference type="NCBI Taxonomy" id="2715133"/>
    <lineage>
        <taxon>Bacteria</taxon>
        <taxon>Pseudomonadati</taxon>
        <taxon>Pseudomonadota</taxon>
        <taxon>Alphaproteobacteria</taxon>
        <taxon>Hyphomicrobiales</taxon>
        <taxon>Rhizobiaceae</taxon>
        <taxon>Ferranicluibacter</taxon>
    </lineage>
</organism>
<dbReference type="EMBL" id="JAANCM010000004">
    <property type="protein sequence ID" value="NHT75981.1"/>
    <property type="molecule type" value="Genomic_DNA"/>
</dbReference>
<evidence type="ECO:0000313" key="2">
    <source>
        <dbReference type="EMBL" id="NHT75981.1"/>
    </source>
</evidence>
<dbReference type="EMBL" id="JAANCM010000004">
    <property type="protein sequence ID" value="NHT75921.1"/>
    <property type="molecule type" value="Genomic_DNA"/>
</dbReference>
<accession>A0AA44CC26</accession>
<protein>
    <recommendedName>
        <fullName evidence="4">Phage protein</fullName>
    </recommendedName>
</protein>
<dbReference type="RefSeq" id="WP_167128291.1">
    <property type="nucleotide sequence ID" value="NZ_JAANCM010000004.1"/>
</dbReference>
<dbReference type="Proteomes" id="UP001155840">
    <property type="component" value="Unassembled WGS sequence"/>
</dbReference>
<evidence type="ECO:0000313" key="3">
    <source>
        <dbReference type="Proteomes" id="UP001155840"/>
    </source>
</evidence>
<keyword evidence="3" id="KW-1185">Reference proteome</keyword>
<dbReference type="AlphaFoldDB" id="A0AA44CC26"/>
<evidence type="ECO:0008006" key="4">
    <source>
        <dbReference type="Google" id="ProtNLM"/>
    </source>
</evidence>
<evidence type="ECO:0000313" key="1">
    <source>
        <dbReference type="EMBL" id="NHT75921.1"/>
    </source>
</evidence>
<name>A0AA44CC26_9HYPH</name>
<reference evidence="2" key="1">
    <citation type="submission" date="2020-03" db="EMBL/GenBank/DDBJ databases">
        <title>Ferranicluibacter endophyticum gen. nov., sp. nov., a new genus isolated from Rubus ulmifolius Schott. stem.</title>
        <authorList>
            <person name="Roca-Couso R."/>
            <person name="Flores-Felix J.D."/>
            <person name="Igual J.M."/>
            <person name="Rivas R."/>
        </authorList>
    </citation>
    <scope>NUCLEOTIDE SEQUENCE</scope>
    <source>
        <strain evidence="2">CRRU44</strain>
    </source>
</reference>
<sequence>MSKFRKKPVVIEAFLWTGGPDQTEDPEWICDAISRGDVFFSEPPNVTMQIRTLEGVMTASIGDYVIQGVKGEIYPCKPDIFAATYDAVEDPA</sequence>
<proteinExistence type="predicted"/>
<comment type="caution">
    <text evidence="2">The sequence shown here is derived from an EMBL/GenBank/DDBJ whole genome shotgun (WGS) entry which is preliminary data.</text>
</comment>
<gene>
    <name evidence="1" type="ORF">G8E10_09205</name>
    <name evidence="2" type="ORF">G8E10_09540</name>
</gene>